<evidence type="ECO:0000256" key="1">
    <source>
        <dbReference type="SAM" id="Phobius"/>
    </source>
</evidence>
<protein>
    <submittedName>
        <fullName evidence="3">Fucose 4-O-acetylase-like acetyltransferase</fullName>
    </submittedName>
</protein>
<gene>
    <name evidence="3" type="ORF">JOE57_001185</name>
</gene>
<feature type="transmembrane region" description="Helical" evidence="1">
    <location>
        <begin position="77"/>
        <end position="95"/>
    </location>
</feature>
<feature type="transmembrane region" description="Helical" evidence="1">
    <location>
        <begin position="122"/>
        <end position="140"/>
    </location>
</feature>
<evidence type="ECO:0000313" key="4">
    <source>
        <dbReference type="Proteomes" id="UP000704762"/>
    </source>
</evidence>
<feature type="transmembrane region" description="Helical" evidence="1">
    <location>
        <begin position="295"/>
        <end position="313"/>
    </location>
</feature>
<dbReference type="InterPro" id="IPR002656">
    <property type="entry name" value="Acyl_transf_3_dom"/>
</dbReference>
<feature type="transmembrane region" description="Helical" evidence="1">
    <location>
        <begin position="152"/>
        <end position="171"/>
    </location>
</feature>
<reference evidence="3 4" key="1">
    <citation type="submission" date="2021-01" db="EMBL/GenBank/DDBJ databases">
        <title>Sequencing the genomes of 1000 actinobacteria strains.</title>
        <authorList>
            <person name="Klenk H.-P."/>
        </authorList>
    </citation>
    <scope>NUCLEOTIDE SEQUENCE [LARGE SCALE GENOMIC DNA]</scope>
    <source>
        <strain evidence="3 4">DSM 18662</strain>
    </source>
</reference>
<feature type="transmembrane region" description="Helical" evidence="1">
    <location>
        <begin position="222"/>
        <end position="242"/>
    </location>
</feature>
<keyword evidence="1" id="KW-0812">Transmembrane</keyword>
<organism evidence="3 4">
    <name type="scientific">Microlunatus panaciterrae</name>
    <dbReference type="NCBI Taxonomy" id="400768"/>
    <lineage>
        <taxon>Bacteria</taxon>
        <taxon>Bacillati</taxon>
        <taxon>Actinomycetota</taxon>
        <taxon>Actinomycetes</taxon>
        <taxon>Propionibacteriales</taxon>
        <taxon>Propionibacteriaceae</taxon>
        <taxon>Microlunatus</taxon>
    </lineage>
</organism>
<feature type="transmembrane region" description="Helical" evidence="1">
    <location>
        <begin position="32"/>
        <end position="56"/>
    </location>
</feature>
<dbReference type="EMBL" id="JAFBCF010000001">
    <property type="protein sequence ID" value="MBM7798264.1"/>
    <property type="molecule type" value="Genomic_DNA"/>
</dbReference>
<evidence type="ECO:0000313" key="3">
    <source>
        <dbReference type="EMBL" id="MBM7798264.1"/>
    </source>
</evidence>
<evidence type="ECO:0000259" key="2">
    <source>
        <dbReference type="Pfam" id="PF01757"/>
    </source>
</evidence>
<feature type="transmembrane region" description="Helical" evidence="1">
    <location>
        <begin position="254"/>
        <end position="275"/>
    </location>
</feature>
<sequence>MAGVILAHVIMAWVGLGTWVLSEPPVREPLLSLLIMLSVVGVLFGMPLFFLVAGMFTPGSLRRKGFRTFAKERTLRLLLPSVLFALLLSPPIEYFDTDNAGWTKGFWAFVPTVWWQLPPPPGPTWFLGVLLLLSLGYAAIRSRWPGNVVTVPLRVLELAVAAALVAASSFLMRLVVPFGEERWHLAVSQAPGWVVGFILGVIGRERGWFLPMEPRMAKIIRLVAWMAMAACVGVVGGAVGLGMDLEVFTGHGTWQSLVLAIIEGVIVVTVSLWFLDLFRRRFNDQGAFARQLSRAAYATFLVHQLVLVGLVVLSRRLPWPPELKFLTVSVLGLVFSFALGAALVRLPGVSRIL</sequence>
<feature type="domain" description="Acyltransferase 3" evidence="2">
    <location>
        <begin position="1"/>
        <end position="340"/>
    </location>
</feature>
<dbReference type="Pfam" id="PF01757">
    <property type="entry name" value="Acyl_transf_3"/>
    <property type="match status" value="1"/>
</dbReference>
<name>A0ABS2RGY0_9ACTN</name>
<keyword evidence="1" id="KW-1133">Transmembrane helix</keyword>
<dbReference type="InterPro" id="IPR050623">
    <property type="entry name" value="Glucan_succinyl_AcylTrfase"/>
</dbReference>
<feature type="transmembrane region" description="Helical" evidence="1">
    <location>
        <begin position="183"/>
        <end position="202"/>
    </location>
</feature>
<keyword evidence="1" id="KW-0472">Membrane</keyword>
<comment type="caution">
    <text evidence="3">The sequence shown here is derived from an EMBL/GenBank/DDBJ whole genome shotgun (WGS) entry which is preliminary data.</text>
</comment>
<proteinExistence type="predicted"/>
<feature type="transmembrane region" description="Helical" evidence="1">
    <location>
        <begin position="325"/>
        <end position="344"/>
    </location>
</feature>
<accession>A0ABS2RGY0</accession>
<keyword evidence="4" id="KW-1185">Reference proteome</keyword>
<dbReference type="Proteomes" id="UP000704762">
    <property type="component" value="Unassembled WGS sequence"/>
</dbReference>
<dbReference type="PANTHER" id="PTHR36927:SF4">
    <property type="entry name" value="BLR5718 PROTEIN"/>
    <property type="match status" value="1"/>
</dbReference>
<dbReference type="PANTHER" id="PTHR36927">
    <property type="entry name" value="BLR4337 PROTEIN"/>
    <property type="match status" value="1"/>
</dbReference>